<dbReference type="InterPro" id="IPR017868">
    <property type="entry name" value="Filamin/ABP280_repeat-like"/>
</dbReference>
<evidence type="ECO:0000313" key="2">
    <source>
        <dbReference type="EMBL" id="ACV12299.1"/>
    </source>
</evidence>
<dbReference type="KEGG" id="hut:Huta_2132"/>
<evidence type="ECO:0000256" key="1">
    <source>
        <dbReference type="SAM" id="MobiDB-lite"/>
    </source>
</evidence>
<dbReference type="InterPro" id="IPR013783">
    <property type="entry name" value="Ig-like_fold"/>
</dbReference>
<dbReference type="Gene3D" id="2.60.40.10">
    <property type="entry name" value="Immunoglobulins"/>
    <property type="match status" value="1"/>
</dbReference>
<organism evidence="2 3">
    <name type="scientific">Halorhabdus utahensis (strain DSM 12940 / JCM 11049 / AX-2)</name>
    <dbReference type="NCBI Taxonomy" id="519442"/>
    <lineage>
        <taxon>Archaea</taxon>
        <taxon>Methanobacteriati</taxon>
        <taxon>Methanobacteriota</taxon>
        <taxon>Stenosarchaea group</taxon>
        <taxon>Halobacteria</taxon>
        <taxon>Halobacteriales</taxon>
        <taxon>Haloarculaceae</taxon>
        <taxon>Halorhabdus</taxon>
    </lineage>
</organism>
<dbReference type="AlphaFoldDB" id="C7NU54"/>
<dbReference type="RefSeq" id="WP_015789870.1">
    <property type="nucleotide sequence ID" value="NC_013158.1"/>
</dbReference>
<dbReference type="OrthoDB" id="291513at2157"/>
<dbReference type="HOGENOM" id="CLU_359695_0_0_2"/>
<keyword evidence="3" id="KW-1185">Reference proteome</keyword>
<dbReference type="GeneID" id="8384426"/>
<evidence type="ECO:0000313" key="3">
    <source>
        <dbReference type="Proteomes" id="UP000002071"/>
    </source>
</evidence>
<accession>C7NU54</accession>
<reference evidence="2 3" key="1">
    <citation type="journal article" date="2009" name="Stand. Genomic Sci.">
        <title>Complete genome sequence of Halorhabdus utahensis type strain (AX-2).</title>
        <authorList>
            <person name="Anderson I."/>
            <person name="Tindall B.J."/>
            <person name="Pomrenke H."/>
            <person name="Goker M."/>
            <person name="Lapidus A."/>
            <person name="Nolan M."/>
            <person name="Copeland A."/>
            <person name="Glavina Del Rio T."/>
            <person name="Chen F."/>
            <person name="Tice H."/>
            <person name="Cheng J.F."/>
            <person name="Lucas S."/>
            <person name="Chertkov O."/>
            <person name="Bruce D."/>
            <person name="Brettin T."/>
            <person name="Detter J.C."/>
            <person name="Han C."/>
            <person name="Goodwin L."/>
            <person name="Land M."/>
            <person name="Hauser L."/>
            <person name="Chang Y.J."/>
            <person name="Jeffries C.D."/>
            <person name="Pitluck S."/>
            <person name="Pati A."/>
            <person name="Mavromatis K."/>
            <person name="Ivanova N."/>
            <person name="Ovchinnikova G."/>
            <person name="Chen A."/>
            <person name="Palaniappan K."/>
            <person name="Chain P."/>
            <person name="Rohde M."/>
            <person name="Bristow J."/>
            <person name="Eisen J.A."/>
            <person name="Markowitz V."/>
            <person name="Hugenholtz P."/>
            <person name="Kyrpides N.C."/>
            <person name="Klenk H.P."/>
        </authorList>
    </citation>
    <scope>NUCLEOTIDE SEQUENCE [LARGE SCALE GENOMIC DNA]</scope>
    <source>
        <strain evidence="3">DSM 12940 / JCM 11049 / AX-2</strain>
    </source>
</reference>
<proteinExistence type="predicted"/>
<feature type="compositionally biased region" description="Polar residues" evidence="1">
    <location>
        <begin position="8"/>
        <end position="17"/>
    </location>
</feature>
<feature type="region of interest" description="Disordered" evidence="1">
    <location>
        <begin position="1"/>
        <end position="49"/>
    </location>
</feature>
<dbReference type="PROSITE" id="PS50194">
    <property type="entry name" value="FILAMIN_REPEAT"/>
    <property type="match status" value="1"/>
</dbReference>
<feature type="region of interest" description="Disordered" evidence="1">
    <location>
        <begin position="359"/>
        <end position="381"/>
    </location>
</feature>
<sequence length="778" mass="82273">MGGKLSNGDVSDAQQPADSGAYVVEDEDGNRRVVQDPTAESTGSDREATTADFQTAATGSVAVLVSGPRQHSAGPLPSSVNATIWAGAYDDSSEVPVGIADEQLDITVTRPDGTTESFIAQTDKHGSASVDYDLSASNRGDGSYDVTVTDSNETSTSITVEVGTIEVMATTDGVSNGVFVGKETTFAFLVHEAATGVQDVELTLRVTRNGNAVKESTVLTDADGFAQISFTPDEKGMYQIKAIRNGFTVESTTVNVVEYIGGGYFDLRQALVGSTSTYGGYVYTSNGHVSNFDIVMSIYAGDVAEENLLTEQTVTTNNGGFFTVDYDVPSDIGAHNLEARAETDDGEPISLEFDYIRLNESSEGGGGDPDPVQLSGSKADWGDKVPGETVTIDIEAIDDGTAISEEPIDVFLRYDYQGPPAFSTTVTTGNDGTTSVNIPLPENAPDASQLQGSVGMTYNGTTYTDSIWANIQRYDISFNYPDVVPGTTEPYRINVTNNATGDAVEGIEYYFDAVYQSGQCGSFETGKLVSGSDGTDEMSVQVPEDVEFWSGVTDITQYDSGTGGPITFSEGPGTVSTDDTIVAGRTAEFTFSVPEDVSLSGIAFSEGPYQTTKTFGTLIDGSGTFSLTIPSEFPEGETFELRVWAVDEQGNIYEDENWFEIDDGGSLPIALEASAEKNVPVGGQAQLSLSAQKVDLLSIEKLWSDWNLVNSATGGTVADDITNAGRVDIDYSSVQNSASPSLTLSLPERYVGGKYSLLVSGTDPDGKTVDTTATLTIE</sequence>
<dbReference type="SUPFAM" id="SSF81296">
    <property type="entry name" value="E set domains"/>
    <property type="match status" value="1"/>
</dbReference>
<name>C7NU54_HALUD</name>
<dbReference type="Proteomes" id="UP000002071">
    <property type="component" value="Chromosome"/>
</dbReference>
<gene>
    <name evidence="2" type="ordered locus">Huta_2132</name>
</gene>
<dbReference type="InterPro" id="IPR014756">
    <property type="entry name" value="Ig_E-set"/>
</dbReference>
<protein>
    <submittedName>
        <fullName evidence="2">Uncharacterized protein</fullName>
    </submittedName>
</protein>
<dbReference type="EMBL" id="CP001687">
    <property type="protein sequence ID" value="ACV12299.1"/>
    <property type="molecule type" value="Genomic_DNA"/>
</dbReference>